<sequence>MNQSRPPLPPFTVRTAVEKVRQGEDGWNGRDPEKVALAYTIDSTWRNRAEFVQGREAIIGFLRRKWARELDYRLIKEMWAFHENRIAVRFAYEWHDDSGNWFRSYGNENWEFDEHGLMRRRLACINDLPIRESDRLYHWPLGRRPDDHPGLSELGL</sequence>
<dbReference type="PANTHER" id="PTHR31757">
    <property type="entry name" value="SLL0781 PROTEIN"/>
    <property type="match status" value="1"/>
</dbReference>
<reference evidence="1 2" key="1">
    <citation type="submission" date="2017-03" db="EMBL/GenBank/DDBJ databases">
        <authorList>
            <person name="Afonso C.L."/>
            <person name="Miller P.J."/>
            <person name="Scott M.A."/>
            <person name="Spackman E."/>
            <person name="Goraichik I."/>
            <person name="Dimitrov K.M."/>
            <person name="Suarez D.L."/>
            <person name="Swayne D.E."/>
        </authorList>
    </citation>
    <scope>NUCLEOTIDE SEQUENCE [LARGE SCALE GENOMIC DNA]</scope>
    <source>
        <strain evidence="1 2">CECT 7691</strain>
    </source>
</reference>
<dbReference type="AlphaFoldDB" id="A0A1Y5RWK9"/>
<evidence type="ECO:0000313" key="1">
    <source>
        <dbReference type="EMBL" id="SLN26880.1"/>
    </source>
</evidence>
<name>A0A1Y5RWK9_9PROT</name>
<dbReference type="RefSeq" id="WP_085882144.1">
    <property type="nucleotide sequence ID" value="NZ_FWFR01000001.1"/>
</dbReference>
<dbReference type="InterPro" id="IPR009783">
    <property type="entry name" value="DUF1348"/>
</dbReference>
<protein>
    <recommendedName>
        <fullName evidence="3">SnoaL-like domain protein</fullName>
    </recommendedName>
</protein>
<dbReference type="SUPFAM" id="SSF54427">
    <property type="entry name" value="NTF2-like"/>
    <property type="match status" value="1"/>
</dbReference>
<dbReference type="EMBL" id="FWFR01000001">
    <property type="protein sequence ID" value="SLN26880.1"/>
    <property type="molecule type" value="Genomic_DNA"/>
</dbReference>
<organism evidence="1 2">
    <name type="scientific">Oceanibacterium hippocampi</name>
    <dbReference type="NCBI Taxonomy" id="745714"/>
    <lineage>
        <taxon>Bacteria</taxon>
        <taxon>Pseudomonadati</taxon>
        <taxon>Pseudomonadota</taxon>
        <taxon>Alphaproteobacteria</taxon>
        <taxon>Sneathiellales</taxon>
        <taxon>Sneathiellaceae</taxon>
        <taxon>Oceanibacterium</taxon>
    </lineage>
</organism>
<evidence type="ECO:0008006" key="3">
    <source>
        <dbReference type="Google" id="ProtNLM"/>
    </source>
</evidence>
<dbReference type="InParanoid" id="A0A1Y5RWK9"/>
<dbReference type="OrthoDB" id="9787970at2"/>
<dbReference type="Pfam" id="PF07080">
    <property type="entry name" value="DUF1348"/>
    <property type="match status" value="1"/>
</dbReference>
<dbReference type="InterPro" id="IPR032710">
    <property type="entry name" value="NTF2-like_dom_sf"/>
</dbReference>
<dbReference type="Proteomes" id="UP000193200">
    <property type="component" value="Unassembled WGS sequence"/>
</dbReference>
<dbReference type="PANTHER" id="PTHR31757:SF0">
    <property type="entry name" value="SLL0781 PROTEIN"/>
    <property type="match status" value="1"/>
</dbReference>
<evidence type="ECO:0000313" key="2">
    <source>
        <dbReference type="Proteomes" id="UP000193200"/>
    </source>
</evidence>
<dbReference type="Gene3D" id="3.10.450.50">
    <property type="match status" value="1"/>
</dbReference>
<gene>
    <name evidence="1" type="ORF">OCH7691_00857</name>
</gene>
<keyword evidence="2" id="KW-1185">Reference proteome</keyword>
<accession>A0A1Y5RWK9</accession>
<proteinExistence type="predicted"/>